<accession>A0AAD3H2R6</accession>
<gene>
    <name evidence="3" type="ORF">CTEN210_04706</name>
</gene>
<keyword evidence="2" id="KW-0472">Membrane</keyword>
<keyword evidence="2" id="KW-0812">Transmembrane</keyword>
<comment type="caution">
    <text evidence="3">The sequence shown here is derived from an EMBL/GenBank/DDBJ whole genome shotgun (WGS) entry which is preliminary data.</text>
</comment>
<organism evidence="3 4">
    <name type="scientific">Chaetoceros tenuissimus</name>
    <dbReference type="NCBI Taxonomy" id="426638"/>
    <lineage>
        <taxon>Eukaryota</taxon>
        <taxon>Sar</taxon>
        <taxon>Stramenopiles</taxon>
        <taxon>Ochrophyta</taxon>
        <taxon>Bacillariophyta</taxon>
        <taxon>Coscinodiscophyceae</taxon>
        <taxon>Chaetocerotophycidae</taxon>
        <taxon>Chaetocerotales</taxon>
        <taxon>Chaetocerotaceae</taxon>
        <taxon>Chaetoceros</taxon>
    </lineage>
</organism>
<evidence type="ECO:0000256" key="1">
    <source>
        <dbReference type="SAM" id="MobiDB-lite"/>
    </source>
</evidence>
<reference evidence="3 4" key="1">
    <citation type="journal article" date="2021" name="Sci. Rep.">
        <title>The genome of the diatom Chaetoceros tenuissimus carries an ancient integrated fragment of an extant virus.</title>
        <authorList>
            <person name="Hongo Y."/>
            <person name="Kimura K."/>
            <person name="Takaki Y."/>
            <person name="Yoshida Y."/>
            <person name="Baba S."/>
            <person name="Kobayashi G."/>
            <person name="Nagasaki K."/>
            <person name="Hano T."/>
            <person name="Tomaru Y."/>
        </authorList>
    </citation>
    <scope>NUCLEOTIDE SEQUENCE [LARGE SCALE GENOMIC DNA]</scope>
    <source>
        <strain evidence="3 4">NIES-3715</strain>
    </source>
</reference>
<feature type="region of interest" description="Disordered" evidence="1">
    <location>
        <begin position="1"/>
        <end position="40"/>
    </location>
</feature>
<keyword evidence="2" id="KW-1133">Transmembrane helix</keyword>
<feature type="transmembrane region" description="Helical" evidence="2">
    <location>
        <begin position="158"/>
        <end position="177"/>
    </location>
</feature>
<sequence>MSTASNNGGKESWRNTYQNTKPPPSTRNNPSSIHFRRGRHQLSMRESTRANFFTSLRAGQTDLDEDVKVVPSLLKDNVRLFTTNKIGSEGLLYMKEQAFYRREEDPEYALSVSPDIYRKLVDEINDANSVPLGLYFCCHGGDGAHSGVADEDYVDIEVAYIVVGFFFVIIILLGWLLPNPDAMAA</sequence>
<evidence type="ECO:0000313" key="3">
    <source>
        <dbReference type="EMBL" id="GFH48230.1"/>
    </source>
</evidence>
<dbReference type="EMBL" id="BLLK01000027">
    <property type="protein sequence ID" value="GFH48230.1"/>
    <property type="molecule type" value="Genomic_DNA"/>
</dbReference>
<keyword evidence="4" id="KW-1185">Reference proteome</keyword>
<evidence type="ECO:0000313" key="4">
    <source>
        <dbReference type="Proteomes" id="UP001054902"/>
    </source>
</evidence>
<evidence type="ECO:0000256" key="2">
    <source>
        <dbReference type="SAM" id="Phobius"/>
    </source>
</evidence>
<dbReference type="AlphaFoldDB" id="A0AAD3H2R6"/>
<proteinExistence type="predicted"/>
<protein>
    <submittedName>
        <fullName evidence="3">Uncharacterized protein</fullName>
    </submittedName>
</protein>
<feature type="compositionally biased region" description="Polar residues" evidence="1">
    <location>
        <begin position="1"/>
        <end position="32"/>
    </location>
</feature>
<dbReference type="Proteomes" id="UP001054902">
    <property type="component" value="Unassembled WGS sequence"/>
</dbReference>
<name>A0AAD3H2R6_9STRA</name>